<organism evidence="1">
    <name type="scientific">marine metagenome</name>
    <dbReference type="NCBI Taxonomy" id="408172"/>
    <lineage>
        <taxon>unclassified sequences</taxon>
        <taxon>metagenomes</taxon>
        <taxon>ecological metagenomes</taxon>
    </lineage>
</organism>
<dbReference type="SUPFAM" id="SSF52833">
    <property type="entry name" value="Thioredoxin-like"/>
    <property type="match status" value="1"/>
</dbReference>
<dbReference type="Gene3D" id="3.40.30.10">
    <property type="entry name" value="Glutaredoxin"/>
    <property type="match status" value="1"/>
</dbReference>
<feature type="non-terminal residue" evidence="1">
    <location>
        <position position="198"/>
    </location>
</feature>
<dbReference type="AlphaFoldDB" id="A0A383D588"/>
<accession>A0A383D588</accession>
<reference evidence="1" key="1">
    <citation type="submission" date="2018-05" db="EMBL/GenBank/DDBJ databases">
        <authorList>
            <person name="Lanie J.A."/>
            <person name="Ng W.-L."/>
            <person name="Kazmierczak K.M."/>
            <person name="Andrzejewski T.M."/>
            <person name="Davidsen T.M."/>
            <person name="Wayne K.J."/>
            <person name="Tettelin H."/>
            <person name="Glass J.I."/>
            <person name="Rusch D."/>
            <person name="Podicherti R."/>
            <person name="Tsui H.-C.T."/>
            <person name="Winkler M.E."/>
        </authorList>
    </citation>
    <scope>NUCLEOTIDE SEQUENCE</scope>
</reference>
<protein>
    <submittedName>
        <fullName evidence="1">Uncharacterized protein</fullName>
    </submittedName>
</protein>
<name>A0A383D588_9ZZZZ</name>
<gene>
    <name evidence="1" type="ORF">METZ01_LOCUS492415</name>
</gene>
<proteinExistence type="predicted"/>
<dbReference type="InterPro" id="IPR036249">
    <property type="entry name" value="Thioredoxin-like_sf"/>
</dbReference>
<dbReference type="EMBL" id="UINC01214362">
    <property type="protein sequence ID" value="SVE39561.1"/>
    <property type="molecule type" value="Genomic_DNA"/>
</dbReference>
<evidence type="ECO:0000313" key="1">
    <source>
        <dbReference type="EMBL" id="SVE39561.1"/>
    </source>
</evidence>
<sequence>METLETLREDCAESEEELFWDHRDESLYDCKIASPDGSDPDILSKYIGKVTLVFNCAAGCGNVPQHSVLKKLDERYADQPDFNIQAIVVDDFQCHGYEEFNEGIEAYGAKRKLDLTPGEIAEKYVRDNYGVEYPFSELTNGRFDKHTYDPDWVPGKQYEQEMHPFWANITGAVNIPRDEHNLPHHYEESPWVAVKQVE</sequence>